<dbReference type="GeneID" id="107435115"/>
<reference evidence="4" key="2">
    <citation type="submission" date="2025-08" db="UniProtKB">
        <authorList>
            <consortium name="RefSeq"/>
        </authorList>
    </citation>
    <scope>IDENTIFICATION</scope>
    <source>
        <tissue evidence="4">Seedling</tissue>
    </source>
</reference>
<dbReference type="Pfam" id="PF01535">
    <property type="entry name" value="PPR"/>
    <property type="match status" value="5"/>
</dbReference>
<organism evidence="3 4">
    <name type="scientific">Ziziphus jujuba</name>
    <name type="common">Chinese jujube</name>
    <name type="synonym">Ziziphus sativa</name>
    <dbReference type="NCBI Taxonomy" id="326968"/>
    <lineage>
        <taxon>Eukaryota</taxon>
        <taxon>Viridiplantae</taxon>
        <taxon>Streptophyta</taxon>
        <taxon>Embryophyta</taxon>
        <taxon>Tracheophyta</taxon>
        <taxon>Spermatophyta</taxon>
        <taxon>Magnoliopsida</taxon>
        <taxon>eudicotyledons</taxon>
        <taxon>Gunneridae</taxon>
        <taxon>Pentapetalae</taxon>
        <taxon>rosids</taxon>
        <taxon>fabids</taxon>
        <taxon>Rosales</taxon>
        <taxon>Rhamnaceae</taxon>
        <taxon>Paliureae</taxon>
        <taxon>Ziziphus</taxon>
    </lineage>
</organism>
<dbReference type="FunFam" id="1.25.40.10:FF:001268">
    <property type="entry name" value="Pentatricopeptide repeat-containing protein, mitochondrial isoform A"/>
    <property type="match status" value="1"/>
</dbReference>
<dbReference type="InterPro" id="IPR011990">
    <property type="entry name" value="TPR-like_helical_dom_sf"/>
</dbReference>
<dbReference type="AlphaFoldDB" id="A0A6P4BSC5"/>
<dbReference type="Pfam" id="PF13041">
    <property type="entry name" value="PPR_2"/>
    <property type="match status" value="1"/>
</dbReference>
<evidence type="ECO:0000256" key="2">
    <source>
        <dbReference type="PROSITE-ProRule" id="PRU00708"/>
    </source>
</evidence>
<gene>
    <name evidence="4" type="primary">LOC107435115</name>
</gene>
<name>A0A6P4BSC5_ZIZJJ</name>
<keyword evidence="1" id="KW-0677">Repeat</keyword>
<dbReference type="PANTHER" id="PTHR47926">
    <property type="entry name" value="PENTATRICOPEPTIDE REPEAT-CONTAINING PROTEIN"/>
    <property type="match status" value="1"/>
</dbReference>
<dbReference type="FunCoup" id="A0A6P4BSC5">
    <property type="interactions" value="503"/>
</dbReference>
<sequence>MLRLNLRLELGKRLPFFCLATTKNTIFLASILQPFHVSFSTNDHSRKLVSLLLKNPSNRHATQQIHSHIVTTGLLHHYYFHHSASLYTLVFNTLLRCYSLGQFPHEAFILYKQSLHCHFPSSFDSFTHSFLIHACANLSSLSGGIQFHALTFKVGFHFHVYVQTALTNMYAVCGFLVDALSVFDEMPEKNSVTWNVMITGLTRWGELEIARFLFDQMPNRTVVSWTGIIDVYTRRNKPDEAVALFQRMVVCDGIQPTEITVLAILPAISNLGALEICQSIHAYGEKRGFNTSDIRIANSLVDSYAKCGCILSASRFFEEISSGRKNLVTWSSIISGFALHGLGNEAVQHFQMMEKAGLKPNRVTFLSVLNGCSHGGLVEEGLNFFDKMVGECEIAPDIKHYGCLVDMLGRIGRLEEAEKVALGIPNEIVNVVIWRTLLGACSFHGNVEMGERVTRKIMETERGYGGDYVLMSNIFASVGRYEDAEKLRSQLDRRKAFKVPGHSLF</sequence>
<dbReference type="Pfam" id="PF20431">
    <property type="entry name" value="E_motif"/>
    <property type="match status" value="1"/>
</dbReference>
<dbReference type="InterPro" id="IPR046960">
    <property type="entry name" value="PPR_At4g14850-like_plant"/>
</dbReference>
<proteinExistence type="predicted"/>
<evidence type="ECO:0000313" key="3">
    <source>
        <dbReference type="Proteomes" id="UP001652623"/>
    </source>
</evidence>
<dbReference type="KEGG" id="zju:107435115"/>
<feature type="repeat" description="PPR" evidence="2">
    <location>
        <begin position="326"/>
        <end position="360"/>
    </location>
</feature>
<dbReference type="PANTHER" id="PTHR47926:SF460">
    <property type="entry name" value="OS01G0815900 PROTEIN"/>
    <property type="match status" value="1"/>
</dbReference>
<dbReference type="PROSITE" id="PS51375">
    <property type="entry name" value="PPR"/>
    <property type="match status" value="2"/>
</dbReference>
<evidence type="ECO:0000256" key="1">
    <source>
        <dbReference type="ARBA" id="ARBA00022737"/>
    </source>
</evidence>
<dbReference type="Gene3D" id="1.25.40.10">
    <property type="entry name" value="Tetratricopeptide repeat domain"/>
    <property type="match status" value="3"/>
</dbReference>
<protein>
    <submittedName>
        <fullName evidence="4">Pentatricopeptide repeat-containing protein At1g09220, mitochondrial-like</fullName>
    </submittedName>
</protein>
<dbReference type="NCBIfam" id="TIGR00756">
    <property type="entry name" value="PPR"/>
    <property type="match status" value="4"/>
</dbReference>
<dbReference type="GO" id="GO:0003723">
    <property type="term" value="F:RNA binding"/>
    <property type="evidence" value="ECO:0007669"/>
    <property type="project" value="InterPro"/>
</dbReference>
<dbReference type="RefSeq" id="XP_015902160.1">
    <property type="nucleotide sequence ID" value="XM_016046674.4"/>
</dbReference>
<evidence type="ECO:0000313" key="4">
    <source>
        <dbReference type="RefSeq" id="XP_015902160.1"/>
    </source>
</evidence>
<dbReference type="FunFam" id="1.25.40.10:FF:001213">
    <property type="entry name" value="Pentatricopeptide repeat-containing protein, mitochondrial"/>
    <property type="match status" value="1"/>
</dbReference>
<dbReference type="InterPro" id="IPR002885">
    <property type="entry name" value="PPR_rpt"/>
</dbReference>
<reference evidence="3" key="1">
    <citation type="submission" date="2025-05" db="UniProtKB">
        <authorList>
            <consortium name="RefSeq"/>
        </authorList>
    </citation>
    <scope>NUCLEOTIDE SEQUENCE [LARGE SCALE GENOMIC DNA]</scope>
</reference>
<dbReference type="GO" id="GO:0009451">
    <property type="term" value="P:RNA modification"/>
    <property type="evidence" value="ECO:0007669"/>
    <property type="project" value="InterPro"/>
</dbReference>
<dbReference type="Proteomes" id="UP001652623">
    <property type="component" value="Chromosome 2"/>
</dbReference>
<dbReference type="InterPro" id="IPR046848">
    <property type="entry name" value="E_motif"/>
</dbReference>
<keyword evidence="3" id="KW-1185">Reference proteome</keyword>
<dbReference type="InParanoid" id="A0A6P4BSC5"/>
<accession>A0A6P4BSC5</accession>
<feature type="repeat" description="PPR" evidence="2">
    <location>
        <begin position="190"/>
        <end position="224"/>
    </location>
</feature>